<comment type="caution">
    <text evidence="1">The sequence shown here is derived from an EMBL/GenBank/DDBJ whole genome shotgun (WGS) entry which is preliminary data.</text>
</comment>
<organism evidence="1 2">
    <name type="scientific">Endozoicomonas montiporae</name>
    <dbReference type="NCBI Taxonomy" id="1027273"/>
    <lineage>
        <taxon>Bacteria</taxon>
        <taxon>Pseudomonadati</taxon>
        <taxon>Pseudomonadota</taxon>
        <taxon>Gammaproteobacteria</taxon>
        <taxon>Oceanospirillales</taxon>
        <taxon>Endozoicomonadaceae</taxon>
        <taxon>Endozoicomonas</taxon>
    </lineage>
</organism>
<accession>A0A081N4C1</accession>
<protein>
    <submittedName>
        <fullName evidence="1">Uncharacterized protein</fullName>
    </submittedName>
</protein>
<evidence type="ECO:0000313" key="2">
    <source>
        <dbReference type="Proteomes" id="UP000028006"/>
    </source>
</evidence>
<evidence type="ECO:0000313" key="1">
    <source>
        <dbReference type="EMBL" id="KEQ13294.1"/>
    </source>
</evidence>
<sequence>MQKSHLTDQLYRLINRDPIYHHTLYKKCTKVKMYEIPLSVSRFSHSQRTASINLPFKGGFNRLLVN</sequence>
<gene>
    <name evidence="1" type="ORF">GZ77_12730</name>
</gene>
<keyword evidence="2" id="KW-1185">Reference proteome</keyword>
<proteinExistence type="predicted"/>
<reference evidence="1 2" key="1">
    <citation type="submission" date="2014-06" db="EMBL/GenBank/DDBJ databases">
        <title>Whole Genome Sequences of Three Symbiotic Endozoicomonas Bacteria.</title>
        <authorList>
            <person name="Neave M.J."/>
            <person name="Apprill A."/>
            <person name="Voolstra C.R."/>
        </authorList>
    </citation>
    <scope>NUCLEOTIDE SEQUENCE [LARGE SCALE GENOMIC DNA]</scope>
    <source>
        <strain evidence="1 2">LMG 24815</strain>
    </source>
</reference>
<name>A0A081N4C1_9GAMM</name>
<dbReference type="Proteomes" id="UP000028006">
    <property type="component" value="Unassembled WGS sequence"/>
</dbReference>
<dbReference type="EMBL" id="JOKG01000003">
    <property type="protein sequence ID" value="KEQ13294.1"/>
    <property type="molecule type" value="Genomic_DNA"/>
</dbReference>
<dbReference type="AlphaFoldDB" id="A0A081N4C1"/>